<proteinExistence type="predicted"/>
<feature type="domain" description="Bulb-type lectin" evidence="24">
    <location>
        <begin position="56"/>
        <end position="176"/>
    </location>
</feature>
<dbReference type="InterPro" id="IPR000719">
    <property type="entry name" value="Prot_kinase_dom"/>
</dbReference>
<evidence type="ECO:0000256" key="21">
    <source>
        <dbReference type="SAM" id="Phobius"/>
    </source>
</evidence>
<dbReference type="PANTHER" id="PTHR47976:SF110">
    <property type="entry name" value="RECEPTOR-LIKE SERINE_THREONINE-PROTEIN KINASE"/>
    <property type="match status" value="1"/>
</dbReference>
<keyword evidence="3" id="KW-0723">Serine/threonine-protein kinase</keyword>
<sequence length="1439" mass="160933">MAMAPVSFLLIFFLTTAGLTLQTCCFDSPGHSANLSTIWTCTSPTTDVLVANPLLSRPVPDNHNLHFAAGFYNYPLVNTYIFGVYTVTDAGEFADMTSWRPEPVAVVWSANRDQLIRQNSTLSFTAEGDLVLQHPDGSLVWSTNTSGQSVAGMTLTESGNLVLYNHNNLPVWQSFDHPTDSLLPGQRLVQGMRLKPNTLAVNLTASDLYYLTVHSDGLYAFAGSSNSQPYYEFTVSTGNKSQNPPASFTLANRSLDIFVPSSSSANLEHLSLQSPALSLQYIRFESDGQLRLYEWQADQNGRWLYVQDVFPFQYCDYSTVCGEYGICLNGLCSCPTATESHIRYFRPVDDRRPHLGCTLETPISCQFVQDHQLISLPNVSYLYYDSSRVSELTDEESCKQACLTTCSCKAALFRYVDNKSAGDCTLVSQVLSLKTSYPGYDSLAFLKVQITPSPHLEKHRLVPLVPVLVGVASFFVMLTIVLVVVQIRRQQDKDGEDEFAELPGMPTRFSFQMLKLATKDFSNKLGEEKIAVKCLDQASQGKREFFAEVETIGRIHHINLVRLIGFCLEKSHRLLVYEFMPKGSLDQWIYYKDSNDTLDWRTRRNIITDIARALAYLHEECTHKIAHLDIKPQNTLLDDNFNAKVCDFGLSSLIHRDQSHVTTRMRGTPGYLAPEWLTSHITEKVDVYSYGVVMIEIINGRPNLDHSNLGGGIQLLKLLQEKAQNSHLEDMIDRKCNDMSLHQQDVIKIMKLAMWCLQSRLLLLFLTAAHAALQTCGGNQTPGPVANVSRVWSSNTSRDVLLCSVPGNGNEKLSFAAGFYCSSPCDAILFAIYITSGSGDIPVVVWSANRDLAAHQNATLSFTASGDLVLANADGSVVWSTGTSGQFVIGMTITNSGNLVLFNDAYMPVWQSFENPTDSLLPGQMLADGMMLRPNSSATNWTTSRQLYFTVRSDGLYAFAGSDRPQPYYRFELYSSYLVKNESITQYQYKPTFVTLVNGSLSIPGSDPLETKLPPAHSLQYLRFESDGHLRLYEWEEFKQRWVIAKDIFELNYCQYSTVCGEYGICLSEGCSTEGMDCSTTECSCPNTTYFKPIDNMRPTLGCAVETEISCQAMQDHQLVAIPNVAYFHLWGDSRGAPMTDEESCKKDCLSNCFCKAALFILYLNQTQALLYPDLSLSMSYLNTCYLLPEVLSLQAYLDPGYYSKDPVNPRSTLYVKVQSTHLLPPSKKKNTFGYAIGATAAALVTLTIISMVIRKRCNRQRADESDFADLPGTITRFTFKMLKAATNDFSSKLGEGGFGSVFLGKLGNEMVAVKLLDRAGQGKKDFLAEVQTIGNIHHINLVKLIGFCVERSHRLLVYEYMPRGSLDKWIYYLHSNAPLDWGTQKRIITNVARGLSYLHDECRQRIVHLDIKPHNILLDDSFNAKVADFGLSKLIERR</sequence>
<evidence type="ECO:0000313" key="27">
    <source>
        <dbReference type="Proteomes" id="UP000026961"/>
    </source>
</evidence>
<dbReference type="HOGENOM" id="CLU_000288_178_6_1"/>
<feature type="domain" description="Protein kinase" evidence="23">
    <location>
        <begin position="1288"/>
        <end position="1439"/>
    </location>
</feature>
<dbReference type="InterPro" id="IPR017441">
    <property type="entry name" value="Protein_kinase_ATP_BS"/>
</dbReference>
<accession>A0A0D9Y4Z1</accession>
<dbReference type="InterPro" id="IPR051343">
    <property type="entry name" value="G-type_lectin_kinases/EP1-like"/>
</dbReference>
<evidence type="ECO:0000256" key="8">
    <source>
        <dbReference type="ARBA" id="ARBA00022729"/>
    </source>
</evidence>
<dbReference type="Gene3D" id="2.90.10.30">
    <property type="match status" value="1"/>
</dbReference>
<evidence type="ECO:0000256" key="7">
    <source>
        <dbReference type="ARBA" id="ARBA00022692"/>
    </source>
</evidence>
<evidence type="ECO:0000256" key="15">
    <source>
        <dbReference type="ARBA" id="ARBA00023157"/>
    </source>
</evidence>
<evidence type="ECO:0000256" key="13">
    <source>
        <dbReference type="ARBA" id="ARBA00022989"/>
    </source>
</evidence>
<dbReference type="FunFam" id="3.30.200.20:FF:000178">
    <property type="entry name" value="serine/threonine-protein kinase PBS1-like"/>
    <property type="match status" value="1"/>
</dbReference>
<dbReference type="GO" id="GO:0051707">
    <property type="term" value="P:response to other organism"/>
    <property type="evidence" value="ECO:0007669"/>
    <property type="project" value="UniProtKB-ARBA"/>
</dbReference>
<evidence type="ECO:0000256" key="9">
    <source>
        <dbReference type="ARBA" id="ARBA00022734"/>
    </source>
</evidence>
<feature type="transmembrane region" description="Helical" evidence="21">
    <location>
        <begin position="1233"/>
        <end position="1254"/>
    </location>
</feature>
<dbReference type="Gene3D" id="3.30.200.20">
    <property type="entry name" value="Phosphorylase Kinase, domain 1"/>
    <property type="match status" value="2"/>
</dbReference>
<evidence type="ECO:0000256" key="6">
    <source>
        <dbReference type="ARBA" id="ARBA00022679"/>
    </source>
</evidence>
<feature type="domain" description="Protein kinase" evidence="23">
    <location>
        <begin position="488"/>
        <end position="761"/>
    </location>
</feature>
<dbReference type="SUPFAM" id="SSF51110">
    <property type="entry name" value="alpha-D-mannose-specific plant lectins"/>
    <property type="match status" value="2"/>
</dbReference>
<evidence type="ECO:0000259" key="24">
    <source>
        <dbReference type="PROSITE" id="PS50927"/>
    </source>
</evidence>
<evidence type="ECO:0000256" key="11">
    <source>
        <dbReference type="ARBA" id="ARBA00022777"/>
    </source>
</evidence>
<protein>
    <recommendedName>
        <fullName evidence="2">non-specific serine/threonine protein kinase</fullName>
        <ecNumber evidence="2">2.7.11.1</ecNumber>
    </recommendedName>
</protein>
<dbReference type="GO" id="GO:0004674">
    <property type="term" value="F:protein serine/threonine kinase activity"/>
    <property type="evidence" value="ECO:0007669"/>
    <property type="project" value="UniProtKB-KW"/>
</dbReference>
<dbReference type="PROSITE" id="PS00108">
    <property type="entry name" value="PROTEIN_KINASE_ST"/>
    <property type="match status" value="2"/>
</dbReference>
<reference evidence="26" key="1">
    <citation type="submission" date="2013-08" db="EMBL/GenBank/DDBJ databases">
        <title>Oryza genome evolution.</title>
        <authorList>
            <person name="Wing R.A."/>
            <person name="Panaud O."/>
            <person name="Oliveira A.C."/>
        </authorList>
    </citation>
    <scope>NUCLEOTIDE SEQUENCE</scope>
</reference>
<dbReference type="SMART" id="SM00108">
    <property type="entry name" value="B_lectin"/>
    <property type="match status" value="2"/>
</dbReference>
<dbReference type="InterPro" id="IPR011009">
    <property type="entry name" value="Kinase-like_dom_sf"/>
</dbReference>
<evidence type="ECO:0000256" key="4">
    <source>
        <dbReference type="ARBA" id="ARBA00022536"/>
    </source>
</evidence>
<keyword evidence="7 21" id="KW-0812">Transmembrane</keyword>
<dbReference type="CDD" id="cd01098">
    <property type="entry name" value="PAN_AP_plant"/>
    <property type="match status" value="1"/>
</dbReference>
<keyword evidence="5" id="KW-0597">Phosphoprotein</keyword>
<dbReference type="Proteomes" id="UP000026961">
    <property type="component" value="Chromosome 1"/>
</dbReference>
<comment type="catalytic activity">
    <reaction evidence="18">
        <text>L-threonyl-[protein] + ATP = O-phospho-L-threonyl-[protein] + ADP + H(+)</text>
        <dbReference type="Rhea" id="RHEA:46608"/>
        <dbReference type="Rhea" id="RHEA-COMP:11060"/>
        <dbReference type="Rhea" id="RHEA-COMP:11605"/>
        <dbReference type="ChEBI" id="CHEBI:15378"/>
        <dbReference type="ChEBI" id="CHEBI:30013"/>
        <dbReference type="ChEBI" id="CHEBI:30616"/>
        <dbReference type="ChEBI" id="CHEBI:61977"/>
        <dbReference type="ChEBI" id="CHEBI:456216"/>
        <dbReference type="EC" id="2.7.11.1"/>
    </reaction>
</comment>
<keyword evidence="14 21" id="KW-0472">Membrane</keyword>
<keyword evidence="13 21" id="KW-1133">Transmembrane helix</keyword>
<dbReference type="EnsemblPlants" id="OGLUM01G07670.1">
    <property type="protein sequence ID" value="OGLUM01G07670.1"/>
    <property type="gene ID" value="OGLUM01G07670"/>
</dbReference>
<evidence type="ECO:0000259" key="23">
    <source>
        <dbReference type="PROSITE" id="PS50011"/>
    </source>
</evidence>
<dbReference type="PROSITE" id="PS00107">
    <property type="entry name" value="PROTEIN_KINASE_ATP"/>
    <property type="match status" value="1"/>
</dbReference>
<evidence type="ECO:0000256" key="2">
    <source>
        <dbReference type="ARBA" id="ARBA00012513"/>
    </source>
</evidence>
<dbReference type="InterPro" id="IPR001480">
    <property type="entry name" value="Bulb-type_lectin_dom"/>
</dbReference>
<dbReference type="InterPro" id="IPR008271">
    <property type="entry name" value="Ser/Thr_kinase_AS"/>
</dbReference>
<dbReference type="eggNOG" id="ENOG502QUNW">
    <property type="taxonomic scope" value="Eukaryota"/>
</dbReference>
<dbReference type="GO" id="GO:0016020">
    <property type="term" value="C:membrane"/>
    <property type="evidence" value="ECO:0007669"/>
    <property type="project" value="UniProtKB-SubCell"/>
</dbReference>
<evidence type="ECO:0000256" key="12">
    <source>
        <dbReference type="ARBA" id="ARBA00022840"/>
    </source>
</evidence>
<evidence type="ECO:0000256" key="16">
    <source>
        <dbReference type="ARBA" id="ARBA00023170"/>
    </source>
</evidence>
<comment type="catalytic activity">
    <reaction evidence="19">
        <text>L-seryl-[protein] + ATP = O-phospho-L-seryl-[protein] + ADP + H(+)</text>
        <dbReference type="Rhea" id="RHEA:17989"/>
        <dbReference type="Rhea" id="RHEA-COMP:9863"/>
        <dbReference type="Rhea" id="RHEA-COMP:11604"/>
        <dbReference type="ChEBI" id="CHEBI:15378"/>
        <dbReference type="ChEBI" id="CHEBI:29999"/>
        <dbReference type="ChEBI" id="CHEBI:30616"/>
        <dbReference type="ChEBI" id="CHEBI:83421"/>
        <dbReference type="ChEBI" id="CHEBI:456216"/>
        <dbReference type="EC" id="2.7.11.1"/>
    </reaction>
</comment>
<evidence type="ECO:0000256" key="20">
    <source>
        <dbReference type="PROSITE-ProRule" id="PRU10141"/>
    </source>
</evidence>
<dbReference type="Gramene" id="OGLUM01G07670.1">
    <property type="protein sequence ID" value="OGLUM01G07670.1"/>
    <property type="gene ID" value="OGLUM01G07670"/>
</dbReference>
<dbReference type="Gene3D" id="2.90.10.10">
    <property type="entry name" value="Bulb-type lectin domain"/>
    <property type="match status" value="1"/>
</dbReference>
<dbReference type="GO" id="GO:0005524">
    <property type="term" value="F:ATP binding"/>
    <property type="evidence" value="ECO:0007669"/>
    <property type="project" value="UniProtKB-UniRule"/>
</dbReference>
<dbReference type="STRING" id="40148.A0A0D9Y4Z1"/>
<keyword evidence="10 20" id="KW-0547">Nucleotide-binding</keyword>
<feature type="domain" description="Bulb-type lectin" evidence="24">
    <location>
        <begin position="798"/>
        <end position="914"/>
    </location>
</feature>
<dbReference type="FunFam" id="1.10.510.10:FF:000248">
    <property type="entry name" value="S-receptor-like kinase 5"/>
    <property type="match status" value="1"/>
</dbReference>
<evidence type="ECO:0000256" key="14">
    <source>
        <dbReference type="ARBA" id="ARBA00023136"/>
    </source>
</evidence>
<keyword evidence="12 20" id="KW-0067">ATP-binding</keyword>
<evidence type="ECO:0000256" key="5">
    <source>
        <dbReference type="ARBA" id="ARBA00022553"/>
    </source>
</evidence>
<organism evidence="26">
    <name type="scientific">Oryza glumipatula</name>
    <dbReference type="NCBI Taxonomy" id="40148"/>
    <lineage>
        <taxon>Eukaryota</taxon>
        <taxon>Viridiplantae</taxon>
        <taxon>Streptophyta</taxon>
        <taxon>Embryophyta</taxon>
        <taxon>Tracheophyta</taxon>
        <taxon>Spermatophyta</taxon>
        <taxon>Magnoliopsida</taxon>
        <taxon>Liliopsida</taxon>
        <taxon>Poales</taxon>
        <taxon>Poaceae</taxon>
        <taxon>BOP clade</taxon>
        <taxon>Oryzoideae</taxon>
        <taxon>Oryzeae</taxon>
        <taxon>Oryzinae</taxon>
        <taxon>Oryza</taxon>
    </lineage>
</organism>
<evidence type="ECO:0000256" key="19">
    <source>
        <dbReference type="ARBA" id="ARBA00048679"/>
    </source>
</evidence>
<keyword evidence="15" id="KW-1015">Disulfide bond</keyword>
<keyword evidence="11" id="KW-0418">Kinase</keyword>
<dbReference type="EC" id="2.7.11.1" evidence="2"/>
<reference evidence="26" key="2">
    <citation type="submission" date="2015-04" db="UniProtKB">
        <authorList>
            <consortium name="EnsemblPlants"/>
        </authorList>
    </citation>
    <scope>IDENTIFICATION</scope>
</reference>
<evidence type="ECO:0000256" key="22">
    <source>
        <dbReference type="SAM" id="SignalP"/>
    </source>
</evidence>
<feature type="domain" description="Apple" evidence="25">
    <location>
        <begin position="365"/>
        <end position="450"/>
    </location>
</feature>
<evidence type="ECO:0000259" key="25">
    <source>
        <dbReference type="PROSITE" id="PS50948"/>
    </source>
</evidence>
<dbReference type="InterPro" id="IPR003609">
    <property type="entry name" value="Pan_app"/>
</dbReference>
<evidence type="ECO:0000313" key="26">
    <source>
        <dbReference type="EnsemblPlants" id="OGLUM01G07670.1"/>
    </source>
</evidence>
<keyword evidence="9" id="KW-0430">Lectin</keyword>
<keyword evidence="4" id="KW-0245">EGF-like domain</keyword>
<dbReference type="Pfam" id="PF01453">
    <property type="entry name" value="B_lectin"/>
    <property type="match status" value="2"/>
</dbReference>
<evidence type="ECO:0000256" key="10">
    <source>
        <dbReference type="ARBA" id="ARBA00022741"/>
    </source>
</evidence>
<keyword evidence="6" id="KW-0808">Transferase</keyword>
<keyword evidence="16" id="KW-0675">Receptor</keyword>
<dbReference type="PROSITE" id="PS50927">
    <property type="entry name" value="BULB_LECTIN"/>
    <property type="match status" value="2"/>
</dbReference>
<evidence type="ECO:0000256" key="17">
    <source>
        <dbReference type="ARBA" id="ARBA00023180"/>
    </source>
</evidence>
<dbReference type="PROSITE" id="PS50948">
    <property type="entry name" value="PAN"/>
    <property type="match status" value="1"/>
</dbReference>
<dbReference type="PROSITE" id="PS50011">
    <property type="entry name" value="PROTEIN_KINASE_DOM"/>
    <property type="match status" value="2"/>
</dbReference>
<dbReference type="GO" id="GO:0030246">
    <property type="term" value="F:carbohydrate binding"/>
    <property type="evidence" value="ECO:0007669"/>
    <property type="project" value="UniProtKB-KW"/>
</dbReference>
<evidence type="ECO:0000256" key="1">
    <source>
        <dbReference type="ARBA" id="ARBA00004479"/>
    </source>
</evidence>
<reference evidence="26" key="3">
    <citation type="submission" date="2018-05" db="EMBL/GenBank/DDBJ databases">
        <title>OgluRS3 (Oryza glumaepatula Reference Sequence Version 3).</title>
        <authorList>
            <person name="Zhang J."/>
            <person name="Kudrna D."/>
            <person name="Lee S."/>
            <person name="Talag J."/>
            <person name="Welchert J."/>
            <person name="Wing R.A."/>
        </authorList>
    </citation>
    <scope>NUCLEOTIDE SEQUENCE [LARGE SCALE GENOMIC DNA]</scope>
</reference>
<feature type="chain" id="PRO_5002351118" description="non-specific serine/threonine protein kinase" evidence="22">
    <location>
        <begin position="19"/>
        <end position="1439"/>
    </location>
</feature>
<dbReference type="SMART" id="SM00220">
    <property type="entry name" value="S_TKc"/>
    <property type="match status" value="1"/>
</dbReference>
<dbReference type="CDD" id="cd00028">
    <property type="entry name" value="B_lectin"/>
    <property type="match status" value="2"/>
</dbReference>
<dbReference type="Gene3D" id="1.10.510.10">
    <property type="entry name" value="Transferase(Phosphotransferase) domain 1"/>
    <property type="match status" value="2"/>
</dbReference>
<keyword evidence="8 22" id="KW-0732">Signal</keyword>
<comment type="subcellular location">
    <subcellularLocation>
        <location evidence="1">Membrane</location>
        <topology evidence="1">Single-pass type I membrane protein</topology>
    </subcellularLocation>
</comment>
<evidence type="ECO:0000256" key="3">
    <source>
        <dbReference type="ARBA" id="ARBA00022527"/>
    </source>
</evidence>
<dbReference type="FunFam" id="1.10.510.10:FF:001023">
    <property type="entry name" value="Os07g0541700 protein"/>
    <property type="match status" value="1"/>
</dbReference>
<evidence type="ECO:0000256" key="18">
    <source>
        <dbReference type="ARBA" id="ARBA00047899"/>
    </source>
</evidence>
<name>A0A0D9Y4Z1_9ORYZ</name>
<dbReference type="InterPro" id="IPR036426">
    <property type="entry name" value="Bulb-type_lectin_dom_sf"/>
</dbReference>
<dbReference type="FunFam" id="2.90.10.30:FF:000003">
    <property type="entry name" value="Os04g0303100 protein"/>
    <property type="match status" value="2"/>
</dbReference>
<dbReference type="SUPFAM" id="SSF56112">
    <property type="entry name" value="Protein kinase-like (PK-like)"/>
    <property type="match status" value="2"/>
</dbReference>
<feature type="binding site" evidence="20">
    <location>
        <position position="1315"/>
    </location>
    <ligand>
        <name>ATP</name>
        <dbReference type="ChEBI" id="CHEBI:30616"/>
    </ligand>
</feature>
<keyword evidence="17" id="KW-0325">Glycoprotein</keyword>
<feature type="signal peptide" evidence="22">
    <location>
        <begin position="1"/>
        <end position="18"/>
    </location>
</feature>
<dbReference type="Pfam" id="PF00069">
    <property type="entry name" value="Pkinase"/>
    <property type="match status" value="2"/>
</dbReference>
<keyword evidence="27" id="KW-1185">Reference proteome</keyword>
<dbReference type="PANTHER" id="PTHR47976">
    <property type="entry name" value="G-TYPE LECTIN S-RECEPTOR-LIKE SERINE/THREONINE-PROTEIN KINASE SD2-5"/>
    <property type="match status" value="1"/>
</dbReference>